<evidence type="ECO:0000313" key="4">
    <source>
        <dbReference type="EMBL" id="KRG20860.1"/>
    </source>
</evidence>
<proteinExistence type="predicted"/>
<accession>A0A0Q9YJR0</accession>
<dbReference type="Pfam" id="PF03445">
    <property type="entry name" value="DUF294"/>
    <property type="match status" value="1"/>
</dbReference>
<dbReference type="PATRIC" id="fig|1590043.3.peg.2121"/>
<evidence type="ECO:0000259" key="3">
    <source>
        <dbReference type="Pfam" id="PF10335"/>
    </source>
</evidence>
<dbReference type="PANTHER" id="PTHR19959">
    <property type="entry name" value="KINESIN LIGHT CHAIN"/>
    <property type="match status" value="1"/>
</dbReference>
<dbReference type="InterPro" id="IPR018821">
    <property type="entry name" value="DUF294_put_nucleoTrafse_sb-bd"/>
</dbReference>
<evidence type="ECO:0000256" key="1">
    <source>
        <dbReference type="SAM" id="Coils"/>
    </source>
</evidence>
<comment type="caution">
    <text evidence="4">The sequence shown here is derived from an EMBL/GenBank/DDBJ whole genome shotgun (WGS) entry which is preliminary data.</text>
</comment>
<dbReference type="EMBL" id="LKAJ02000001">
    <property type="protein sequence ID" value="MCS5711337.1"/>
    <property type="molecule type" value="Genomic_DNA"/>
</dbReference>
<name>A0A0Q9YJR0_9GAMM</name>
<dbReference type="STRING" id="295108.HT99x_02077"/>
<organism evidence="4">
    <name type="scientific">Candidatus Berkiella aquae</name>
    <dbReference type="NCBI Taxonomy" id="295108"/>
    <lineage>
        <taxon>Bacteria</taxon>
        <taxon>Pseudomonadati</taxon>
        <taxon>Pseudomonadota</taxon>
        <taxon>Gammaproteobacteria</taxon>
        <taxon>Candidatus Berkiellales</taxon>
        <taxon>Candidatus Berkiellaceae</taxon>
        <taxon>Candidatus Berkiella</taxon>
    </lineage>
</organism>
<gene>
    <name evidence="5" type="ORF">HT99x_007810</name>
    <name evidence="4" type="ORF">HT99x_02077</name>
</gene>
<evidence type="ECO:0000313" key="6">
    <source>
        <dbReference type="Proteomes" id="UP000051497"/>
    </source>
</evidence>
<dbReference type="GO" id="GO:0008773">
    <property type="term" value="F:[protein-PII] uridylyltransferase activity"/>
    <property type="evidence" value="ECO:0007669"/>
    <property type="project" value="InterPro"/>
</dbReference>
<dbReference type="InterPro" id="IPR005105">
    <property type="entry name" value="GlnD_Uridyltrans_N"/>
</dbReference>
<evidence type="ECO:0000259" key="2">
    <source>
        <dbReference type="Pfam" id="PF03445"/>
    </source>
</evidence>
<evidence type="ECO:0008006" key="7">
    <source>
        <dbReference type="Google" id="ProtNLM"/>
    </source>
</evidence>
<dbReference type="OrthoDB" id="9808528at2"/>
<feature type="domain" description="Protein-PII uridylyltransferase N-terminal" evidence="2">
    <location>
        <begin position="70"/>
        <end position="159"/>
    </location>
</feature>
<reference evidence="5" key="3">
    <citation type="submission" date="2021-06" db="EMBL/GenBank/DDBJ databases">
        <title>Genomic Description and Analysis of Intracellular Bacteria, Candidatus Berkiella cookevillensis and Candidatus Berkiella aquae.</title>
        <authorList>
            <person name="Kidane D.T."/>
            <person name="Mehari Y.T."/>
            <person name="Rice F.C."/>
            <person name="Arivett B.A."/>
            <person name="Farone A.L."/>
            <person name="Berk S.G."/>
            <person name="Farone M.B."/>
        </authorList>
    </citation>
    <scope>NUCLEOTIDE SEQUENCE</scope>
    <source>
        <strain evidence="5">HT99</strain>
    </source>
</reference>
<dbReference type="PANTHER" id="PTHR19959:SF119">
    <property type="entry name" value="FUNGAL LIPASE-LIKE DOMAIN-CONTAINING PROTEIN"/>
    <property type="match status" value="1"/>
</dbReference>
<sequence>MLSTLNNWVQPIKDALYNAYTGIVNFVSNPFDNLSGHFKSAENPDKVKLDQLRNQHFLQINAESQKASPDYMQVAKNISTDTKKYVNAIIADEIKKLGKPPCKFTVITLGSLARKESGPITDLEIGIVMEEKTVENYSYFYQLSQNISDRLFLLGEHPDIGGKGLRMDEADNAPPHLRFFARNATREQAQELLNQAIANREFDKIPYEGSRPFLATPEEFASYSQAKFTQNRKQLNNTKRKQYQIELNKALKDPKNAQLAKTAEGKKKIANEVQFWVDQMYRPFSPRELRTANDAGKKLGRNMDYLYGNRALYNKFIHLREKNFSRKEQNGKTLRQNMAKSYMSEDIISHIQKGKSIFVTGELGKTLDIKRELYRFVEQFATNLGFYHNLKTQNSLEIVQQLKAKGILSPSLADKMSDFIQFASGLRLKEQSVIKRQGFAAYFDQAEFDEDKEDLEKEIQLAKDSLAYMQTLAKKDPNAIAAKKRDLVKLEDKYHHMLDMAPGKIFSSADIELLKNKYLPIGQEIFKAAQEWTQNKDKLGFDSVPAVSAPVAPVVSVPTTFTPAMKNAMDYMHQHPNGFFPALAKLKQEQSNLTKDQLLSFVKQCHNEKLLTPADCAKIAEIKARHAAAAA</sequence>
<feature type="domain" description="DUF294" evidence="3">
    <location>
        <begin position="362"/>
        <end position="432"/>
    </location>
</feature>
<feature type="coiled-coil region" evidence="1">
    <location>
        <begin position="445"/>
        <end position="472"/>
    </location>
</feature>
<keyword evidence="6" id="KW-1185">Reference proteome</keyword>
<reference evidence="4" key="1">
    <citation type="submission" date="2015-09" db="EMBL/GenBank/DDBJ databases">
        <title>Draft Genome Sequences of Two Novel Amoeba-resistant Intranuclear Bacteria, Candidatus Berkiella cookevillensis and Candidatus Berkiella aquae.</title>
        <authorList>
            <person name="Mehari Y.T."/>
            <person name="Arivett B.A."/>
            <person name="Farone A.L."/>
            <person name="Gunderson J.H."/>
            <person name="Farone M.B."/>
        </authorList>
    </citation>
    <scope>NUCLEOTIDE SEQUENCE [LARGE SCALE GENOMIC DNA]</scope>
    <source>
        <strain evidence="4">HT99</strain>
    </source>
</reference>
<dbReference type="AlphaFoldDB" id="A0A0Q9YJR0"/>
<dbReference type="RefSeq" id="WP_075066702.1">
    <property type="nucleotide sequence ID" value="NZ_LKAJ02000001.1"/>
</dbReference>
<dbReference type="EMBL" id="LKAJ01000008">
    <property type="protein sequence ID" value="KRG20860.1"/>
    <property type="molecule type" value="Genomic_DNA"/>
</dbReference>
<evidence type="ECO:0000313" key="5">
    <source>
        <dbReference type="EMBL" id="MCS5711337.1"/>
    </source>
</evidence>
<keyword evidence="1" id="KW-0175">Coiled coil</keyword>
<dbReference type="Proteomes" id="UP000051497">
    <property type="component" value="Unassembled WGS sequence"/>
</dbReference>
<reference evidence="5" key="2">
    <citation type="journal article" date="2016" name="Genome Announc.">
        <title>Draft Genome Sequences of Two Novel Amoeba-Resistant Intranuclear Bacteria, 'Candidatus Berkiella cookevillensis' and 'Candidatus Berkiella aquae'.</title>
        <authorList>
            <person name="Mehari Y.T."/>
            <person name="Arivett B.A."/>
            <person name="Farone A.L."/>
            <person name="Gunderson J.H."/>
            <person name="Farone M.B."/>
        </authorList>
    </citation>
    <scope>NUCLEOTIDE SEQUENCE</scope>
    <source>
        <strain evidence="5">HT99</strain>
    </source>
</reference>
<dbReference type="Pfam" id="PF10335">
    <property type="entry name" value="DUF294_C"/>
    <property type="match status" value="1"/>
</dbReference>
<protein>
    <recommendedName>
        <fullName evidence="7">Protein-PII uridylyltransferase N-terminal domain-containing protein</fullName>
    </recommendedName>
</protein>